<proteinExistence type="predicted"/>
<feature type="region of interest" description="Disordered" evidence="1">
    <location>
        <begin position="1"/>
        <end position="39"/>
    </location>
</feature>
<dbReference type="Proteomes" id="UP000521943">
    <property type="component" value="Unassembled WGS sequence"/>
</dbReference>
<keyword evidence="3" id="KW-1185">Reference proteome</keyword>
<name>A0A8H6M234_9AGAR</name>
<evidence type="ECO:0000256" key="1">
    <source>
        <dbReference type="SAM" id="MobiDB-lite"/>
    </source>
</evidence>
<sequence length="318" mass="36276">MDNDTPIAENPTEKTPPPMPTIAPSTIQGHKRSRSEVSDKGPVTIGKVELLKKFKVVEVEMKKLAEMMKVVKAKPKLLSPGKQSLRTRTAWRAKMKAIDPNVTFLDGKHTSKYPFLPWLHFTEACKHCFREARRIVKDFTYHDFIYMMPKLHARIRYTMRHFKINPKATAIGYVHTYLDSAKLNVINLATYSSHSEMEALDRQVLAETESLLHLLGISASRLRDLEHEPNNVIPTLPSFTPLLRYNEHYPVHPDSDVNSDKSAASSVYSEDEELTACEWLQLLHEDDDIECFTNRTVKELSALPCAAIALDADEFMEL</sequence>
<dbReference type="OrthoDB" id="73076at2759"/>
<dbReference type="EMBL" id="JACGCI010000049">
    <property type="protein sequence ID" value="KAF6751595.1"/>
    <property type="molecule type" value="Genomic_DNA"/>
</dbReference>
<reference evidence="2 3" key="1">
    <citation type="submission" date="2020-07" db="EMBL/GenBank/DDBJ databases">
        <title>Comparative genomics of pyrophilous fungi reveals a link between fire events and developmental genes.</title>
        <authorList>
            <consortium name="DOE Joint Genome Institute"/>
            <person name="Steindorff A.S."/>
            <person name="Carver A."/>
            <person name="Calhoun S."/>
            <person name="Stillman K."/>
            <person name="Liu H."/>
            <person name="Lipzen A."/>
            <person name="Pangilinan J."/>
            <person name="Labutti K."/>
            <person name="Bruns T.D."/>
            <person name="Grigoriev I.V."/>
        </authorList>
    </citation>
    <scope>NUCLEOTIDE SEQUENCE [LARGE SCALE GENOMIC DNA]</scope>
    <source>
        <strain evidence="2 3">CBS 144469</strain>
    </source>
</reference>
<evidence type="ECO:0000313" key="2">
    <source>
        <dbReference type="EMBL" id="KAF6751595.1"/>
    </source>
</evidence>
<accession>A0A8H6M234</accession>
<organism evidence="2 3">
    <name type="scientific">Ephemerocybe angulata</name>
    <dbReference type="NCBI Taxonomy" id="980116"/>
    <lineage>
        <taxon>Eukaryota</taxon>
        <taxon>Fungi</taxon>
        <taxon>Dikarya</taxon>
        <taxon>Basidiomycota</taxon>
        <taxon>Agaricomycotina</taxon>
        <taxon>Agaricomycetes</taxon>
        <taxon>Agaricomycetidae</taxon>
        <taxon>Agaricales</taxon>
        <taxon>Agaricineae</taxon>
        <taxon>Psathyrellaceae</taxon>
        <taxon>Ephemerocybe</taxon>
    </lineage>
</organism>
<gene>
    <name evidence="2" type="ORF">DFP72DRAFT_1071279</name>
</gene>
<dbReference type="AlphaFoldDB" id="A0A8H6M234"/>
<evidence type="ECO:0000313" key="3">
    <source>
        <dbReference type="Proteomes" id="UP000521943"/>
    </source>
</evidence>
<protein>
    <submittedName>
        <fullName evidence="2">Uncharacterized protein</fullName>
    </submittedName>
</protein>
<comment type="caution">
    <text evidence="2">The sequence shown here is derived from an EMBL/GenBank/DDBJ whole genome shotgun (WGS) entry which is preliminary data.</text>
</comment>